<accession>A0A511MLH9</accession>
<sequence length="89" mass="9391">MTMPKPSPGSAGTMTLATAAATASTWVTPHVLSICLIALAVIAVLCATLLHAIAVIVPQKSNHRLALLSEVLKYRRDTRLNETKSKSAP</sequence>
<dbReference type="Proteomes" id="UP000321424">
    <property type="component" value="Unassembled WGS sequence"/>
</dbReference>
<keyword evidence="1" id="KW-0812">Transmembrane</keyword>
<reference evidence="2 3" key="1">
    <citation type="submission" date="2019-07" db="EMBL/GenBank/DDBJ databases">
        <title>Whole genome shotgun sequence of Nocardia ninae NBRC 108245.</title>
        <authorList>
            <person name="Hosoyama A."/>
            <person name="Uohara A."/>
            <person name="Ohji S."/>
            <person name="Ichikawa N."/>
        </authorList>
    </citation>
    <scope>NUCLEOTIDE SEQUENCE [LARGE SCALE GENOMIC DNA]</scope>
    <source>
        <strain evidence="2 3">NBRC 108245</strain>
    </source>
</reference>
<evidence type="ECO:0000256" key="1">
    <source>
        <dbReference type="SAM" id="Phobius"/>
    </source>
</evidence>
<proteinExistence type="predicted"/>
<evidence type="ECO:0000313" key="2">
    <source>
        <dbReference type="EMBL" id="GEM40776.1"/>
    </source>
</evidence>
<protein>
    <submittedName>
        <fullName evidence="2">Uncharacterized protein</fullName>
    </submittedName>
</protein>
<feature type="transmembrane region" description="Helical" evidence="1">
    <location>
        <begin position="31"/>
        <end position="57"/>
    </location>
</feature>
<comment type="caution">
    <text evidence="2">The sequence shown here is derived from an EMBL/GenBank/DDBJ whole genome shotgun (WGS) entry which is preliminary data.</text>
</comment>
<evidence type="ECO:0000313" key="3">
    <source>
        <dbReference type="Proteomes" id="UP000321424"/>
    </source>
</evidence>
<organism evidence="2 3">
    <name type="scientific">Nocardia ninae NBRC 108245</name>
    <dbReference type="NCBI Taxonomy" id="1210091"/>
    <lineage>
        <taxon>Bacteria</taxon>
        <taxon>Bacillati</taxon>
        <taxon>Actinomycetota</taxon>
        <taxon>Actinomycetes</taxon>
        <taxon>Mycobacteriales</taxon>
        <taxon>Nocardiaceae</taxon>
        <taxon>Nocardia</taxon>
    </lineage>
</organism>
<gene>
    <name evidence="2" type="ORF">NN4_52950</name>
</gene>
<keyword evidence="3" id="KW-1185">Reference proteome</keyword>
<dbReference type="EMBL" id="BJXA01000041">
    <property type="protein sequence ID" value="GEM40776.1"/>
    <property type="molecule type" value="Genomic_DNA"/>
</dbReference>
<name>A0A511MLH9_9NOCA</name>
<keyword evidence="1" id="KW-1133">Transmembrane helix</keyword>
<dbReference type="RefSeq" id="WP_147136653.1">
    <property type="nucleotide sequence ID" value="NZ_BJXA01000041.1"/>
</dbReference>
<keyword evidence="1" id="KW-0472">Membrane</keyword>
<dbReference type="AlphaFoldDB" id="A0A511MLH9"/>